<dbReference type="PANTHER" id="PTHR11432:SF3">
    <property type="entry name" value="NADH-UBIQUINONE OXIDOREDUCTASE CHAIN 1"/>
    <property type="match status" value="1"/>
</dbReference>
<keyword evidence="3 5" id="KW-1133">Transmembrane helix</keyword>
<comment type="function">
    <text evidence="5">NDH-1 shuttles electrons from NADH, via FMN and iron-sulfur (Fe-S) centers, to quinones in the respiratory chain. The immediate electron acceptor for the enzyme in this species is believed to be ubiquinone. Couples the redox reaction to proton translocation (for every two electrons transferred, four hydrogen ions are translocated across the cytoplasmic membrane), and thus conserves the redox energy in a proton gradient. This subunit may bind ubiquinone.</text>
</comment>
<feature type="transmembrane region" description="Helical" evidence="5">
    <location>
        <begin position="122"/>
        <end position="143"/>
    </location>
</feature>
<dbReference type="InterPro" id="IPR001694">
    <property type="entry name" value="NADH_UbQ_OxRdtase_su1/FPO"/>
</dbReference>
<keyword evidence="5" id="KW-1003">Cell membrane</keyword>
<evidence type="ECO:0000313" key="7">
    <source>
        <dbReference type="EMBL" id="TMI85363.1"/>
    </source>
</evidence>
<dbReference type="GO" id="GO:0005886">
    <property type="term" value="C:plasma membrane"/>
    <property type="evidence" value="ECO:0007669"/>
    <property type="project" value="UniProtKB-SubCell"/>
</dbReference>
<evidence type="ECO:0000256" key="2">
    <source>
        <dbReference type="ARBA" id="ARBA00022692"/>
    </source>
</evidence>
<accession>A0A537JP93</accession>
<comment type="subcellular location">
    <subcellularLocation>
        <location evidence="5 6">Cell membrane</location>
        <topology evidence="5 6">Multi-pass membrane protein</topology>
    </subcellularLocation>
    <subcellularLocation>
        <location evidence="1">Membrane</location>
        <topology evidence="1">Multi-pass membrane protein</topology>
    </subcellularLocation>
</comment>
<evidence type="ECO:0000256" key="1">
    <source>
        <dbReference type="ARBA" id="ARBA00004141"/>
    </source>
</evidence>
<keyword evidence="7" id="KW-0560">Oxidoreductase</keyword>
<dbReference type="NCBIfam" id="NF004741">
    <property type="entry name" value="PRK06076.1-2"/>
    <property type="match status" value="1"/>
</dbReference>
<feature type="transmembrane region" description="Helical" evidence="5">
    <location>
        <begin position="314"/>
        <end position="334"/>
    </location>
</feature>
<dbReference type="EMBL" id="VBAN01000014">
    <property type="protein sequence ID" value="TMI85363.1"/>
    <property type="molecule type" value="Genomic_DNA"/>
</dbReference>
<keyword evidence="5 6" id="KW-0520">NAD</keyword>
<dbReference type="HAMAP" id="MF_01350">
    <property type="entry name" value="NDH1_NuoH"/>
    <property type="match status" value="1"/>
</dbReference>
<feature type="transmembrane region" description="Helical" evidence="5">
    <location>
        <begin position="163"/>
        <end position="183"/>
    </location>
</feature>
<keyword evidence="5" id="KW-1278">Translocase</keyword>
<comment type="caution">
    <text evidence="7">The sequence shown here is derived from an EMBL/GenBank/DDBJ whole genome shotgun (WGS) entry which is preliminary data.</text>
</comment>
<comment type="similarity">
    <text evidence="5 6">Belongs to the complex I subunit 1 family.</text>
</comment>
<gene>
    <name evidence="5 7" type="primary">nuoH</name>
    <name evidence="7" type="ORF">E6H03_00560</name>
</gene>
<feature type="transmembrane region" description="Helical" evidence="5">
    <location>
        <begin position="204"/>
        <end position="226"/>
    </location>
</feature>
<comment type="subunit">
    <text evidence="5">NDH-1 is composed of 14 different subunits. Subunits NuoA, H, J, K, L, M, N constitute the membrane sector of the complex.</text>
</comment>
<evidence type="ECO:0000256" key="3">
    <source>
        <dbReference type="ARBA" id="ARBA00022989"/>
    </source>
</evidence>
<reference evidence="7 8" key="1">
    <citation type="journal article" date="2019" name="Nat. Microbiol.">
        <title>Mediterranean grassland soil C-N compound turnover is dependent on rainfall and depth, and is mediated by genomically divergent microorganisms.</title>
        <authorList>
            <person name="Diamond S."/>
            <person name="Andeer P.F."/>
            <person name="Li Z."/>
            <person name="Crits-Christoph A."/>
            <person name="Burstein D."/>
            <person name="Anantharaman K."/>
            <person name="Lane K.R."/>
            <person name="Thomas B.C."/>
            <person name="Pan C."/>
            <person name="Northen T.R."/>
            <person name="Banfield J.F."/>
        </authorList>
    </citation>
    <scope>NUCLEOTIDE SEQUENCE [LARGE SCALE GENOMIC DNA]</scope>
    <source>
        <strain evidence="7">NP_6</strain>
    </source>
</reference>
<feature type="transmembrane region" description="Helical" evidence="5">
    <location>
        <begin position="55"/>
        <end position="77"/>
    </location>
</feature>
<comment type="catalytic activity">
    <reaction evidence="5">
        <text>a quinone + NADH + 5 H(+)(in) = a quinol + NAD(+) + 4 H(+)(out)</text>
        <dbReference type="Rhea" id="RHEA:57888"/>
        <dbReference type="ChEBI" id="CHEBI:15378"/>
        <dbReference type="ChEBI" id="CHEBI:24646"/>
        <dbReference type="ChEBI" id="CHEBI:57540"/>
        <dbReference type="ChEBI" id="CHEBI:57945"/>
        <dbReference type="ChEBI" id="CHEBI:132124"/>
    </reaction>
</comment>
<feature type="transmembrane region" description="Helical" evidence="5">
    <location>
        <begin position="346"/>
        <end position="369"/>
    </location>
</feature>
<protein>
    <recommendedName>
        <fullName evidence="5">NADH-quinone oxidoreductase subunit H</fullName>
        <ecNumber evidence="5">7.1.1.-</ecNumber>
    </recommendedName>
    <alternativeName>
        <fullName evidence="5">NADH dehydrogenase I subunit H</fullName>
    </alternativeName>
    <alternativeName>
        <fullName evidence="5">NDH-1 subunit H</fullName>
    </alternativeName>
</protein>
<proteinExistence type="inferred from homology"/>
<dbReference type="GO" id="GO:0003954">
    <property type="term" value="F:NADH dehydrogenase activity"/>
    <property type="evidence" value="ECO:0007669"/>
    <property type="project" value="TreeGrafter"/>
</dbReference>
<dbReference type="PROSITE" id="PS00668">
    <property type="entry name" value="COMPLEX1_ND1_2"/>
    <property type="match status" value="1"/>
</dbReference>
<keyword evidence="2 5" id="KW-0812">Transmembrane</keyword>
<keyword evidence="4 5" id="KW-0472">Membrane</keyword>
<dbReference type="Pfam" id="PF00146">
    <property type="entry name" value="NADHdh"/>
    <property type="match status" value="1"/>
</dbReference>
<feature type="transmembrane region" description="Helical" evidence="5">
    <location>
        <begin position="232"/>
        <end position="251"/>
    </location>
</feature>
<dbReference type="AlphaFoldDB" id="A0A537JP93"/>
<dbReference type="Proteomes" id="UP000318093">
    <property type="component" value="Unassembled WGS sequence"/>
</dbReference>
<organism evidence="7 8">
    <name type="scientific">Candidatus Segetimicrobium genomatis</name>
    <dbReference type="NCBI Taxonomy" id="2569760"/>
    <lineage>
        <taxon>Bacteria</taxon>
        <taxon>Bacillati</taxon>
        <taxon>Candidatus Sysuimicrobiota</taxon>
        <taxon>Candidatus Sysuimicrobiia</taxon>
        <taxon>Candidatus Sysuimicrobiales</taxon>
        <taxon>Candidatus Segetimicrobiaceae</taxon>
        <taxon>Candidatus Segetimicrobium</taxon>
    </lineage>
</organism>
<sequence length="371" mass="41058">MGRRLPQGGTRRFLRYAGFPRDPDPRPRLRLAQGRARVGLAEAAALPWYVELWRAIAGTVLIFSGVAVVAAMFGVLLERKISGWMQSRLGPKHVGPQGLLQTIADTIKLLQKENIVPRNADATIFASAVLVVPLAALLDYVVIPFGTTRWGPLIFRDLNIGVLYFAATSSLVVVGILMAGWGSNNKYALIGGLRSASQMVSYEIPMGLALITVAMLAGSLSTVKIVDAQAGWWYAVEQPLAFLIFLIAAVAEVNRVPFDLVEAESELVAGYFSEYTGMRFALFQLGEYGEMFAMAAMAVTLFLGGWRGPVLPPVLWFVIKLYALIFVFMWVRWTYPRFRIDQLLNFAWKVLIPVGLLNLVVTAFFVMVVHR</sequence>
<dbReference type="GO" id="GO:0009060">
    <property type="term" value="P:aerobic respiration"/>
    <property type="evidence" value="ECO:0007669"/>
    <property type="project" value="TreeGrafter"/>
</dbReference>
<evidence type="ECO:0000256" key="4">
    <source>
        <dbReference type="ARBA" id="ARBA00023136"/>
    </source>
</evidence>
<dbReference type="InterPro" id="IPR018086">
    <property type="entry name" value="NADH_UbQ_OxRdtase_su1_CS"/>
</dbReference>
<dbReference type="GO" id="GO:0016655">
    <property type="term" value="F:oxidoreductase activity, acting on NAD(P)H, quinone or similar compound as acceptor"/>
    <property type="evidence" value="ECO:0007669"/>
    <property type="project" value="UniProtKB-UniRule"/>
</dbReference>
<evidence type="ECO:0000256" key="5">
    <source>
        <dbReference type="HAMAP-Rule" id="MF_01350"/>
    </source>
</evidence>
<evidence type="ECO:0000256" key="6">
    <source>
        <dbReference type="RuleBase" id="RU000471"/>
    </source>
</evidence>
<feature type="transmembrane region" description="Helical" evidence="5">
    <location>
        <begin position="288"/>
        <end position="308"/>
    </location>
</feature>
<dbReference type="PANTHER" id="PTHR11432">
    <property type="entry name" value="NADH DEHYDROGENASE SUBUNIT 1"/>
    <property type="match status" value="1"/>
</dbReference>
<name>A0A537JP93_9BACT</name>
<keyword evidence="5" id="KW-0874">Quinone</keyword>
<evidence type="ECO:0000313" key="8">
    <source>
        <dbReference type="Proteomes" id="UP000318093"/>
    </source>
</evidence>
<dbReference type="GO" id="GO:0048038">
    <property type="term" value="F:quinone binding"/>
    <property type="evidence" value="ECO:0007669"/>
    <property type="project" value="UniProtKB-KW"/>
</dbReference>
<keyword evidence="5" id="KW-0830">Ubiquinone</keyword>
<dbReference type="EC" id="7.1.1.-" evidence="5"/>